<dbReference type="RefSeq" id="WP_344023917.1">
    <property type="nucleotide sequence ID" value="NZ_BAAAJK010000018.1"/>
</dbReference>
<keyword evidence="4" id="KW-1185">Reference proteome</keyword>
<dbReference type="InterPro" id="IPR052384">
    <property type="entry name" value="TMTC_O-mannosyltransferase"/>
</dbReference>
<gene>
    <name evidence="3" type="ORF">GCM10009613_35990</name>
</gene>
<keyword evidence="2" id="KW-1133">Transmembrane helix</keyword>
<evidence type="ECO:0000256" key="1">
    <source>
        <dbReference type="PROSITE-ProRule" id="PRU00339"/>
    </source>
</evidence>
<comment type="caution">
    <text evidence="3">The sequence shown here is derived from an EMBL/GenBank/DDBJ whole genome shotgun (WGS) entry which is preliminary data.</text>
</comment>
<dbReference type="PANTHER" id="PTHR44216">
    <property type="entry name" value="PROTEIN O-MANNOSYL-TRANSFERASE TMTC2"/>
    <property type="match status" value="1"/>
</dbReference>
<feature type="transmembrane region" description="Helical" evidence="2">
    <location>
        <begin position="281"/>
        <end position="297"/>
    </location>
</feature>
<dbReference type="InterPro" id="IPR019734">
    <property type="entry name" value="TPR_rpt"/>
</dbReference>
<dbReference type="PANTHER" id="PTHR44216:SF3">
    <property type="entry name" value="PROTEIN O-MANNOSYL-TRANSFERASE TMTC2"/>
    <property type="match status" value="1"/>
</dbReference>
<feature type="repeat" description="TPR" evidence="1">
    <location>
        <begin position="667"/>
        <end position="700"/>
    </location>
</feature>
<keyword evidence="2" id="KW-0812">Transmembrane</keyword>
<dbReference type="EMBL" id="BAAAJK010000018">
    <property type="protein sequence ID" value="GAA1392110.1"/>
    <property type="molecule type" value="Genomic_DNA"/>
</dbReference>
<keyword evidence="1" id="KW-0802">TPR repeat</keyword>
<organism evidence="3 4">
    <name type="scientific">Pseudonocardia kongjuensis</name>
    <dbReference type="NCBI Taxonomy" id="102227"/>
    <lineage>
        <taxon>Bacteria</taxon>
        <taxon>Bacillati</taxon>
        <taxon>Actinomycetota</taxon>
        <taxon>Actinomycetes</taxon>
        <taxon>Pseudonocardiales</taxon>
        <taxon>Pseudonocardiaceae</taxon>
        <taxon>Pseudonocardia</taxon>
    </lineage>
</organism>
<keyword evidence="2" id="KW-0472">Membrane</keyword>
<evidence type="ECO:0000313" key="4">
    <source>
        <dbReference type="Proteomes" id="UP001501414"/>
    </source>
</evidence>
<feature type="transmembrane region" description="Helical" evidence="2">
    <location>
        <begin position="32"/>
        <end position="54"/>
    </location>
</feature>
<dbReference type="Pfam" id="PF13174">
    <property type="entry name" value="TPR_6"/>
    <property type="match status" value="1"/>
</dbReference>
<dbReference type="Proteomes" id="UP001501414">
    <property type="component" value="Unassembled WGS sequence"/>
</dbReference>
<dbReference type="InterPro" id="IPR011990">
    <property type="entry name" value="TPR-like_helical_dom_sf"/>
</dbReference>
<name>A0ABN1XWS8_9PSEU</name>
<dbReference type="PROSITE" id="PS50005">
    <property type="entry name" value="TPR"/>
    <property type="match status" value="1"/>
</dbReference>
<evidence type="ECO:0000256" key="2">
    <source>
        <dbReference type="SAM" id="Phobius"/>
    </source>
</evidence>
<protein>
    <recommendedName>
        <fullName evidence="5">Tetratricopeptide repeat protein</fullName>
    </recommendedName>
</protein>
<evidence type="ECO:0000313" key="3">
    <source>
        <dbReference type="EMBL" id="GAA1392110.1"/>
    </source>
</evidence>
<proteinExistence type="predicted"/>
<dbReference type="Gene3D" id="1.25.40.10">
    <property type="entry name" value="Tetratricopeptide repeat domain"/>
    <property type="match status" value="4"/>
</dbReference>
<reference evidence="3 4" key="1">
    <citation type="journal article" date="2019" name="Int. J. Syst. Evol. Microbiol.">
        <title>The Global Catalogue of Microorganisms (GCM) 10K type strain sequencing project: providing services to taxonomists for standard genome sequencing and annotation.</title>
        <authorList>
            <consortium name="The Broad Institute Genomics Platform"/>
            <consortium name="The Broad Institute Genome Sequencing Center for Infectious Disease"/>
            <person name="Wu L."/>
            <person name="Ma J."/>
        </authorList>
    </citation>
    <scope>NUCLEOTIDE SEQUENCE [LARGE SCALE GENOMIC DNA]</scope>
    <source>
        <strain evidence="3 4">JCM 11896</strain>
    </source>
</reference>
<dbReference type="SUPFAM" id="SSF48452">
    <property type="entry name" value="TPR-like"/>
    <property type="match status" value="2"/>
</dbReference>
<dbReference type="SMART" id="SM00028">
    <property type="entry name" value="TPR"/>
    <property type="match status" value="8"/>
</dbReference>
<accession>A0ABN1XWS8</accession>
<evidence type="ECO:0008006" key="5">
    <source>
        <dbReference type="Google" id="ProtNLM"/>
    </source>
</evidence>
<sequence>MSAWTRREAGLTAALGSAAALAALSVPLNLPWLATVGLVVAAVGASARLGVGWARNRLERRRERVESARRLRVPITAVTHVDQTVIGVDPAAQDLIEGGRLPRYLPRDRDAELVDALVEAIEGRGSRLVVVVGPSKVGKSRTLFQALLACTEVCPSAKDLHVVAPIDGDGLRALLLPGQEPRLGARPAVLWLDDLEPFLNQAVTWQTLRAWTSGGRGRIVVATYGGKGSDLVAEAGATDKLTTAAGLLLQQAREIHLIATSESELGALVSRRAMPSDERTLVARFGLAAFLVAGPALQRKLGTARHAPGAVPCVEGVAVVRAAVDWARCGRTDPITDEILRHVWTSYLPPGTVASDDGFTRGIEWALQPVAGSVALLYRAGSYLAYDYVVRLIRDRPGATGPPDATWRAAVDTAEPDTATAVGEAAYRAHRLEDAAASFRVAHRSSDPAAAALAGGNLGVVLSKLGRPEEAVAVYRQVVDRNGDDPAPAMREQVAGTLVNLGVDLGALGRSEEAVAVYQQVVDRYGEDSTPALREQTATALYATGVRLAVLGRPEEAVSVYRQVVDRYGDDSAPALREQAATALVNTGAVFGVLGRPEEAVAAYWQVVDRYADDPAPVLREQAAKALVNTGAVLGVLGRSEEALAACRQVVDRYGDDASAVLREQTAKALFNMGALLGVLGRSDEALAAYRQVVDRYADDPALREQAAKALVNTGAVLGVLDRPDEALAACREVVDRYGDDASAVLREQTATALFNMAAVLGALGRDDEAAAAYRQVVHRYGDDPTPGLREVVGFATEALDGRSPADDR</sequence>
<dbReference type="Pfam" id="PF13432">
    <property type="entry name" value="TPR_16"/>
    <property type="match status" value="4"/>
</dbReference>